<evidence type="ECO:0000256" key="3">
    <source>
        <dbReference type="ARBA" id="ARBA00022475"/>
    </source>
</evidence>
<organism evidence="8 9">
    <name type="scientific">Oleiharenicola lentus</name>
    <dbReference type="NCBI Taxonomy" id="2508720"/>
    <lineage>
        <taxon>Bacteria</taxon>
        <taxon>Pseudomonadati</taxon>
        <taxon>Verrucomicrobiota</taxon>
        <taxon>Opitutia</taxon>
        <taxon>Opitutales</taxon>
        <taxon>Opitutaceae</taxon>
        <taxon>Oleiharenicola</taxon>
    </lineage>
</organism>
<feature type="transmembrane region" description="Helical" evidence="7">
    <location>
        <begin position="407"/>
        <end position="428"/>
    </location>
</feature>
<evidence type="ECO:0000256" key="4">
    <source>
        <dbReference type="ARBA" id="ARBA00022692"/>
    </source>
</evidence>
<dbReference type="InterPro" id="IPR002528">
    <property type="entry name" value="MATE_fam"/>
</dbReference>
<evidence type="ECO:0000313" key="9">
    <source>
        <dbReference type="Proteomes" id="UP000290218"/>
    </source>
</evidence>
<dbReference type="PANTHER" id="PTHR42925:SF1">
    <property type="entry name" value="VIRULENCE FACTOR MVIN"/>
    <property type="match status" value="1"/>
</dbReference>
<evidence type="ECO:0000256" key="1">
    <source>
        <dbReference type="ARBA" id="ARBA00004651"/>
    </source>
</evidence>
<dbReference type="GO" id="GO:0005886">
    <property type="term" value="C:plasma membrane"/>
    <property type="evidence" value="ECO:0007669"/>
    <property type="project" value="UniProtKB-SubCell"/>
</dbReference>
<name>A0A4V1M6P4_9BACT</name>
<evidence type="ECO:0000313" key="8">
    <source>
        <dbReference type="EMBL" id="RXK56109.1"/>
    </source>
</evidence>
<protein>
    <submittedName>
        <fullName evidence="8">MATE family efflux transporter</fullName>
    </submittedName>
</protein>
<accession>A0A4V1M6P4</accession>
<dbReference type="AlphaFoldDB" id="A0A4V1M6P4"/>
<dbReference type="OrthoDB" id="9806302at2"/>
<sequence>MNHQPTNSTKTPTLLSIAWPIFVEQSLRILIGTVDTFMVAHVSDGAVAALGVSHRLIMLAIICFNFIGIGTSVVITHHLGAGDQKGAEKIASTALGVNLWMGLLASAVIFAFNEQLLRLMQLPEELMAYALPFMALMGGTLFLESINISIGAILRAHGNTRDVMFVTVGQNIINVVGVSLVLFGWFGLPKLGVEGVAAASVFSRLVATAALLILLSRRLGIRMHWRTPFDLPMDRIRRILHIGLPAAGEHMTYWLALLTVTGFIGHMGAKSLSIMAYTQTVQSLVILFSLSLGLGTEIVVGRLIGAGDFEGAYRQLLSSVKLSLMLAAGGMVIIALVAPHLIGLFSSDPEIVAGGTLLLRIAFALEIGRVFNIVVINSLRATGDARFPVQIGAACMWLLWVPNSWLLGVYLGWGLVGIWIAMTLDEWLRGVIMYRRWKTRKWLPFAERSRAAVLAHKDTNVPMVHET</sequence>
<feature type="transmembrane region" description="Helical" evidence="7">
    <location>
        <begin position="132"/>
        <end position="154"/>
    </location>
</feature>
<dbReference type="GO" id="GO:0015297">
    <property type="term" value="F:antiporter activity"/>
    <property type="evidence" value="ECO:0007669"/>
    <property type="project" value="InterPro"/>
</dbReference>
<evidence type="ECO:0000256" key="2">
    <source>
        <dbReference type="ARBA" id="ARBA00022448"/>
    </source>
</evidence>
<dbReference type="CDD" id="cd13134">
    <property type="entry name" value="MATE_like_8"/>
    <property type="match status" value="1"/>
</dbReference>
<evidence type="ECO:0000256" key="5">
    <source>
        <dbReference type="ARBA" id="ARBA00022989"/>
    </source>
</evidence>
<feature type="transmembrane region" description="Helical" evidence="7">
    <location>
        <begin position="284"/>
        <end position="304"/>
    </location>
</feature>
<feature type="transmembrane region" description="Helical" evidence="7">
    <location>
        <begin position="198"/>
        <end position="219"/>
    </location>
</feature>
<feature type="transmembrane region" description="Helical" evidence="7">
    <location>
        <begin position="239"/>
        <end position="264"/>
    </location>
</feature>
<feature type="transmembrane region" description="Helical" evidence="7">
    <location>
        <begin position="351"/>
        <end position="371"/>
    </location>
</feature>
<keyword evidence="3" id="KW-1003">Cell membrane</keyword>
<dbReference type="Pfam" id="PF01554">
    <property type="entry name" value="MatE"/>
    <property type="match status" value="2"/>
</dbReference>
<feature type="transmembrane region" description="Helical" evidence="7">
    <location>
        <begin position="56"/>
        <end position="79"/>
    </location>
</feature>
<dbReference type="RefSeq" id="WP_129047475.1">
    <property type="nucleotide sequence ID" value="NZ_SDHX01000001.1"/>
</dbReference>
<feature type="transmembrane region" description="Helical" evidence="7">
    <location>
        <begin position="163"/>
        <end position="186"/>
    </location>
</feature>
<dbReference type="PIRSF" id="PIRSF006603">
    <property type="entry name" value="DinF"/>
    <property type="match status" value="1"/>
</dbReference>
<feature type="transmembrane region" description="Helical" evidence="7">
    <location>
        <begin position="324"/>
        <end position="345"/>
    </location>
</feature>
<dbReference type="Proteomes" id="UP000290218">
    <property type="component" value="Unassembled WGS sequence"/>
</dbReference>
<gene>
    <name evidence="8" type="ORF">ESB00_09620</name>
</gene>
<feature type="transmembrane region" description="Helical" evidence="7">
    <location>
        <begin position="91"/>
        <end position="112"/>
    </location>
</feature>
<keyword evidence="9" id="KW-1185">Reference proteome</keyword>
<keyword evidence="5 7" id="KW-1133">Transmembrane helix</keyword>
<dbReference type="NCBIfam" id="TIGR00797">
    <property type="entry name" value="matE"/>
    <property type="match status" value="1"/>
</dbReference>
<comment type="caution">
    <text evidence="8">The sequence shown here is derived from an EMBL/GenBank/DDBJ whole genome shotgun (WGS) entry which is preliminary data.</text>
</comment>
<evidence type="ECO:0000256" key="6">
    <source>
        <dbReference type="ARBA" id="ARBA00023136"/>
    </source>
</evidence>
<proteinExistence type="predicted"/>
<keyword evidence="6 7" id="KW-0472">Membrane</keyword>
<dbReference type="InterPro" id="IPR047135">
    <property type="entry name" value="YsiQ"/>
</dbReference>
<dbReference type="EMBL" id="SDHX01000001">
    <property type="protein sequence ID" value="RXK56109.1"/>
    <property type="molecule type" value="Genomic_DNA"/>
</dbReference>
<reference evidence="8 9" key="1">
    <citation type="submission" date="2019-01" db="EMBL/GenBank/DDBJ databases">
        <title>Lacunisphaera sp. strain TWA-58.</title>
        <authorList>
            <person name="Chen W.-M."/>
        </authorList>
    </citation>
    <scope>NUCLEOTIDE SEQUENCE [LARGE SCALE GENOMIC DNA]</scope>
    <source>
        <strain evidence="8 9">TWA-58</strain>
    </source>
</reference>
<keyword evidence="4 7" id="KW-0812">Transmembrane</keyword>
<dbReference type="InterPro" id="IPR048279">
    <property type="entry name" value="MdtK-like"/>
</dbReference>
<dbReference type="PANTHER" id="PTHR42925">
    <property type="entry name" value="MULTIDRUG AND TOXIN EFFLUX PROTEIN MATE FAMILY"/>
    <property type="match status" value="1"/>
</dbReference>
<evidence type="ECO:0000256" key="7">
    <source>
        <dbReference type="SAM" id="Phobius"/>
    </source>
</evidence>
<dbReference type="GO" id="GO:0042910">
    <property type="term" value="F:xenobiotic transmembrane transporter activity"/>
    <property type="evidence" value="ECO:0007669"/>
    <property type="project" value="InterPro"/>
</dbReference>
<keyword evidence="2" id="KW-0813">Transport</keyword>
<comment type="subcellular location">
    <subcellularLocation>
        <location evidence="1">Cell membrane</location>
        <topology evidence="1">Multi-pass membrane protein</topology>
    </subcellularLocation>
</comment>